<gene>
    <name evidence="1" type="ORF">PVK06_037111</name>
</gene>
<dbReference type="Proteomes" id="UP001358586">
    <property type="component" value="Chromosome 11"/>
</dbReference>
<name>A0ABR0MWD1_GOSAR</name>
<evidence type="ECO:0000313" key="2">
    <source>
        <dbReference type="Proteomes" id="UP001358586"/>
    </source>
</evidence>
<accession>A0ABR0MWD1</accession>
<reference evidence="1 2" key="1">
    <citation type="submission" date="2023-03" db="EMBL/GenBank/DDBJ databases">
        <title>WGS of Gossypium arboreum.</title>
        <authorList>
            <person name="Yu D."/>
        </authorList>
    </citation>
    <scope>NUCLEOTIDE SEQUENCE [LARGE SCALE GENOMIC DNA]</scope>
    <source>
        <tissue evidence="1">Leaf</tissue>
    </source>
</reference>
<proteinExistence type="predicted"/>
<sequence>MAQTLPQLILSYTLNSYQIQSLTHHGTNPYTCRHIHPYAPPYSILSPLQTPLILQIHHPSSSHPFPLLLPPPSYPFFLRHLMSLSCPHALHLYPMSHQMLRELILLFAQLRVELQQLAGN</sequence>
<keyword evidence="2" id="KW-1185">Reference proteome</keyword>
<evidence type="ECO:0000313" key="1">
    <source>
        <dbReference type="EMBL" id="KAK5782606.1"/>
    </source>
</evidence>
<dbReference type="EMBL" id="JARKNE010000011">
    <property type="protein sequence ID" value="KAK5782606.1"/>
    <property type="molecule type" value="Genomic_DNA"/>
</dbReference>
<organism evidence="1 2">
    <name type="scientific">Gossypium arboreum</name>
    <name type="common">Tree cotton</name>
    <name type="synonym">Gossypium nanking</name>
    <dbReference type="NCBI Taxonomy" id="29729"/>
    <lineage>
        <taxon>Eukaryota</taxon>
        <taxon>Viridiplantae</taxon>
        <taxon>Streptophyta</taxon>
        <taxon>Embryophyta</taxon>
        <taxon>Tracheophyta</taxon>
        <taxon>Spermatophyta</taxon>
        <taxon>Magnoliopsida</taxon>
        <taxon>eudicotyledons</taxon>
        <taxon>Gunneridae</taxon>
        <taxon>Pentapetalae</taxon>
        <taxon>rosids</taxon>
        <taxon>malvids</taxon>
        <taxon>Malvales</taxon>
        <taxon>Malvaceae</taxon>
        <taxon>Malvoideae</taxon>
        <taxon>Gossypium</taxon>
    </lineage>
</organism>
<protein>
    <submittedName>
        <fullName evidence="1">Uncharacterized protein</fullName>
    </submittedName>
</protein>
<comment type="caution">
    <text evidence="1">The sequence shown here is derived from an EMBL/GenBank/DDBJ whole genome shotgun (WGS) entry which is preliminary data.</text>
</comment>